<dbReference type="EMBL" id="JBHFNT010000289">
    <property type="protein sequence ID" value="MFB2839043.1"/>
    <property type="molecule type" value="Genomic_DNA"/>
</dbReference>
<feature type="compositionally biased region" description="Basic and acidic residues" evidence="1">
    <location>
        <begin position="147"/>
        <end position="160"/>
    </location>
</feature>
<reference evidence="3 4" key="1">
    <citation type="submission" date="2024-09" db="EMBL/GenBank/DDBJ databases">
        <title>Floridaenema gen nov. (Aerosakkonemataceae, Aerosakkonematales ord. nov., Cyanobacteria) from benthic tropical and subtropical fresh waters, with the description of four new species.</title>
        <authorList>
            <person name="Moretto J.A."/>
            <person name="Berthold D.E."/>
            <person name="Lefler F.W."/>
            <person name="Huang I.-S."/>
            <person name="Laughinghouse H. IV."/>
        </authorList>
    </citation>
    <scope>NUCLEOTIDE SEQUENCE [LARGE SCALE GENOMIC DNA]</scope>
    <source>
        <strain evidence="3 4">BLCC-F167</strain>
    </source>
</reference>
<feature type="region of interest" description="Disordered" evidence="1">
    <location>
        <begin position="141"/>
        <end position="167"/>
    </location>
</feature>
<dbReference type="InterPro" id="IPR009057">
    <property type="entry name" value="Homeodomain-like_sf"/>
</dbReference>
<proteinExistence type="predicted"/>
<evidence type="ECO:0000313" key="4">
    <source>
        <dbReference type="Proteomes" id="UP001576780"/>
    </source>
</evidence>
<dbReference type="InterPro" id="IPR055247">
    <property type="entry name" value="InsJ-like_HTH"/>
</dbReference>
<organism evidence="3 4">
    <name type="scientific">Floridaenema evergladense BLCC-F167</name>
    <dbReference type="NCBI Taxonomy" id="3153639"/>
    <lineage>
        <taxon>Bacteria</taxon>
        <taxon>Bacillati</taxon>
        <taxon>Cyanobacteriota</taxon>
        <taxon>Cyanophyceae</taxon>
        <taxon>Oscillatoriophycideae</taxon>
        <taxon>Aerosakkonematales</taxon>
        <taxon>Aerosakkonemataceae</taxon>
        <taxon>Floridanema</taxon>
        <taxon>Floridanema evergladense</taxon>
    </lineage>
</organism>
<keyword evidence="4" id="KW-1185">Reference proteome</keyword>
<protein>
    <submittedName>
        <fullName evidence="3">Transposase</fullName>
    </submittedName>
</protein>
<sequence>MNDLLLEQQKLARIITLTNFIQSNPEVRELKRALAVKMALEGEPYAKISNLLGMKKSSISTWKQKFEAQGLEGIKLGYQGSSGYLTSEQRKETLTWLQTNNYCTLGELANYLAKQYGVTYQSLQSYYALFSAANIARKKSPKVNHQSKSERIKNETREKNSSISLTK</sequence>
<evidence type="ECO:0000259" key="2">
    <source>
        <dbReference type="Pfam" id="PF13518"/>
    </source>
</evidence>
<evidence type="ECO:0000313" key="3">
    <source>
        <dbReference type="EMBL" id="MFB2839043.1"/>
    </source>
</evidence>
<dbReference type="Proteomes" id="UP001576780">
    <property type="component" value="Unassembled WGS sequence"/>
</dbReference>
<dbReference type="Pfam" id="PF13518">
    <property type="entry name" value="HTH_28"/>
    <property type="match status" value="1"/>
</dbReference>
<dbReference type="RefSeq" id="WP_413281333.1">
    <property type="nucleotide sequence ID" value="NZ_JBHFNT010000289.1"/>
</dbReference>
<evidence type="ECO:0000256" key="1">
    <source>
        <dbReference type="SAM" id="MobiDB-lite"/>
    </source>
</evidence>
<gene>
    <name evidence="3" type="ORF">ACE1CA_31515</name>
</gene>
<comment type="caution">
    <text evidence="3">The sequence shown here is derived from an EMBL/GenBank/DDBJ whole genome shotgun (WGS) entry which is preliminary data.</text>
</comment>
<accession>A0ABV4WWP5</accession>
<name>A0ABV4WWP5_9CYAN</name>
<feature type="domain" description="Insertion element IS150 protein InsJ-like helix-turn-helix" evidence="2">
    <location>
        <begin position="31"/>
        <end position="75"/>
    </location>
</feature>
<dbReference type="SUPFAM" id="SSF46689">
    <property type="entry name" value="Homeodomain-like"/>
    <property type="match status" value="1"/>
</dbReference>